<feature type="transmembrane region" description="Helical" evidence="5">
    <location>
        <begin position="259"/>
        <end position="285"/>
    </location>
</feature>
<dbReference type="Pfam" id="PF00324">
    <property type="entry name" value="AA_permease"/>
    <property type="match status" value="1"/>
</dbReference>
<dbReference type="GO" id="GO:0015171">
    <property type="term" value="F:amino acid transmembrane transporter activity"/>
    <property type="evidence" value="ECO:0007669"/>
    <property type="project" value="TreeGrafter"/>
</dbReference>
<dbReference type="EMBL" id="BMAT01011286">
    <property type="protein sequence ID" value="GFR69954.1"/>
    <property type="molecule type" value="Genomic_DNA"/>
</dbReference>
<feature type="transmembrane region" description="Helical" evidence="5">
    <location>
        <begin position="620"/>
        <end position="639"/>
    </location>
</feature>
<feature type="transmembrane region" description="Helical" evidence="5">
    <location>
        <begin position="117"/>
        <end position="135"/>
    </location>
</feature>
<dbReference type="GO" id="GO:0005886">
    <property type="term" value="C:plasma membrane"/>
    <property type="evidence" value="ECO:0007669"/>
    <property type="project" value="TreeGrafter"/>
</dbReference>
<feature type="transmembrane region" description="Helical" evidence="5">
    <location>
        <begin position="45"/>
        <end position="66"/>
    </location>
</feature>
<gene>
    <name evidence="8" type="ORF">ElyMa_005643200</name>
</gene>
<dbReference type="Pfam" id="PF13906">
    <property type="entry name" value="AA_permease_C"/>
    <property type="match status" value="1"/>
</dbReference>
<evidence type="ECO:0000259" key="6">
    <source>
        <dbReference type="Pfam" id="PF00324"/>
    </source>
</evidence>
<proteinExistence type="predicted"/>
<feature type="transmembrane region" description="Helical" evidence="5">
    <location>
        <begin position="306"/>
        <end position="330"/>
    </location>
</feature>
<dbReference type="AlphaFoldDB" id="A0AAV4FAE6"/>
<protein>
    <submittedName>
        <fullName evidence="8">Cationic amino acid transporter</fullName>
    </submittedName>
</protein>
<feature type="transmembrane region" description="Helical" evidence="5">
    <location>
        <begin position="218"/>
        <end position="239"/>
    </location>
</feature>
<name>A0AAV4FAE6_9GAST</name>
<evidence type="ECO:0000256" key="2">
    <source>
        <dbReference type="ARBA" id="ARBA00022692"/>
    </source>
</evidence>
<organism evidence="8 9">
    <name type="scientific">Elysia marginata</name>
    <dbReference type="NCBI Taxonomy" id="1093978"/>
    <lineage>
        <taxon>Eukaryota</taxon>
        <taxon>Metazoa</taxon>
        <taxon>Spiralia</taxon>
        <taxon>Lophotrochozoa</taxon>
        <taxon>Mollusca</taxon>
        <taxon>Gastropoda</taxon>
        <taxon>Heterobranchia</taxon>
        <taxon>Euthyneura</taxon>
        <taxon>Panpulmonata</taxon>
        <taxon>Sacoglossa</taxon>
        <taxon>Placobranchoidea</taxon>
        <taxon>Plakobranchidae</taxon>
        <taxon>Elysia</taxon>
    </lineage>
</organism>
<dbReference type="Proteomes" id="UP000762676">
    <property type="component" value="Unassembled WGS sequence"/>
</dbReference>
<dbReference type="PANTHER" id="PTHR43243">
    <property type="entry name" value="INNER MEMBRANE TRANSPORTER YGJI-RELATED"/>
    <property type="match status" value="1"/>
</dbReference>
<feature type="transmembrane region" description="Helical" evidence="5">
    <location>
        <begin position="758"/>
        <end position="779"/>
    </location>
</feature>
<feature type="domain" description="Cationic amino acid transporter C-terminal" evidence="7">
    <location>
        <begin position="757"/>
        <end position="807"/>
    </location>
</feature>
<reference evidence="8 9" key="1">
    <citation type="journal article" date="2021" name="Elife">
        <title>Chloroplast acquisition without the gene transfer in kleptoplastic sea slugs, Plakobranchus ocellatus.</title>
        <authorList>
            <person name="Maeda T."/>
            <person name="Takahashi S."/>
            <person name="Yoshida T."/>
            <person name="Shimamura S."/>
            <person name="Takaki Y."/>
            <person name="Nagai Y."/>
            <person name="Toyoda A."/>
            <person name="Suzuki Y."/>
            <person name="Arimoto A."/>
            <person name="Ishii H."/>
            <person name="Satoh N."/>
            <person name="Nishiyama T."/>
            <person name="Hasebe M."/>
            <person name="Maruyama T."/>
            <person name="Minagawa J."/>
            <person name="Obokata J."/>
            <person name="Shigenobu S."/>
        </authorList>
    </citation>
    <scope>NUCLEOTIDE SEQUENCE [LARGE SCALE GENOMIC DNA]</scope>
</reference>
<dbReference type="InterPro" id="IPR029485">
    <property type="entry name" value="CAT_C"/>
</dbReference>
<comment type="caution">
    <text evidence="8">The sequence shown here is derived from an EMBL/GenBank/DDBJ whole genome shotgun (WGS) entry which is preliminary data.</text>
</comment>
<evidence type="ECO:0000256" key="1">
    <source>
        <dbReference type="ARBA" id="ARBA00004141"/>
    </source>
</evidence>
<evidence type="ECO:0000313" key="9">
    <source>
        <dbReference type="Proteomes" id="UP000762676"/>
    </source>
</evidence>
<comment type="subcellular location">
    <subcellularLocation>
        <location evidence="1">Membrane</location>
        <topology evidence="1">Multi-pass membrane protein</topology>
    </subcellularLocation>
</comment>
<keyword evidence="9" id="KW-1185">Reference proteome</keyword>
<evidence type="ECO:0000256" key="5">
    <source>
        <dbReference type="SAM" id="Phobius"/>
    </source>
</evidence>
<evidence type="ECO:0000256" key="4">
    <source>
        <dbReference type="ARBA" id="ARBA00023136"/>
    </source>
</evidence>
<feature type="transmembrane region" description="Helical" evidence="5">
    <location>
        <begin position="785"/>
        <end position="802"/>
    </location>
</feature>
<accession>A0AAV4FAE6</accession>
<dbReference type="Gene3D" id="1.20.1740.10">
    <property type="entry name" value="Amino acid/polyamine transporter I"/>
    <property type="match status" value="2"/>
</dbReference>
<keyword evidence="2 5" id="KW-0812">Transmembrane</keyword>
<feature type="transmembrane region" description="Helical" evidence="5">
    <location>
        <begin position="175"/>
        <end position="197"/>
    </location>
</feature>
<feature type="domain" description="Amino acid permease/ SLC12A" evidence="6">
    <location>
        <begin position="5"/>
        <end position="354"/>
    </location>
</feature>
<evidence type="ECO:0000256" key="3">
    <source>
        <dbReference type="ARBA" id="ARBA00022989"/>
    </source>
</evidence>
<dbReference type="InterPro" id="IPR004841">
    <property type="entry name" value="AA-permease/SLC12A_dom"/>
</dbReference>
<evidence type="ECO:0000259" key="7">
    <source>
        <dbReference type="Pfam" id="PF13906"/>
    </source>
</evidence>
<keyword evidence="4 5" id="KW-0472">Membrane</keyword>
<dbReference type="PANTHER" id="PTHR43243:SF105">
    <property type="entry name" value="CATIONIC AMINO ACID TRANSPORTER C-TERMINAL DOMAIN-CONTAINING PROTEIN"/>
    <property type="match status" value="1"/>
</dbReference>
<evidence type="ECO:0000313" key="8">
    <source>
        <dbReference type="EMBL" id="GFR69954.1"/>
    </source>
</evidence>
<feature type="transmembrane region" description="Helical" evidence="5">
    <location>
        <begin position="142"/>
        <end position="163"/>
    </location>
</feature>
<feature type="transmembrane region" description="Helical" evidence="5">
    <location>
        <begin position="336"/>
        <end position="357"/>
    </location>
</feature>
<keyword evidence="3 5" id="KW-1133">Transmembrane helix</keyword>
<feature type="transmembrane region" description="Helical" evidence="5">
    <location>
        <begin position="724"/>
        <end position="746"/>
    </location>
</feature>
<feature type="transmembrane region" description="Helical" evidence="5">
    <location>
        <begin position="12"/>
        <end position="33"/>
    </location>
</feature>
<sequence>MTAHVAGSQAGPAVVLSVLLAGTAALLSGLCHIELATRLPRCGTGYTFCYVTLGELLAFVIGWSLVLENVLMGAAAAKALWQYVEYMYNSTDNSSNATASASLHGDSEIDVFNSSPDIFSCCVVIAVVFLTFITIKRCAVVYLLLVSLCALVLLAFTCVGFFHVEAENWNSPPGFFVYGIGGIVSGAALLMSTFTGIDTIACCAEETKTPSRSLPTAFSFSLALVFTGLFLVTAALTLASPWQQLEDHASLARAFETHGIFAANFVIGVGAVAGLLPVVIGSFLLPVRILYAMAEDNLLPKTFSKIGYNGIPVCPHFVTGSLIAVCSLLFDFSGVLQMSSITILLEFTASAIIVLLIRYQPSPVGISREYSDFDGSYASYEDVADCQDLLEFKEGGKSRLVLLQQEEDNASGRFSYRDSRYDSNYFTSKVRPDVCLQSQFPEQNCQQTSEFQHCPESGGYQSLFAGSGTFSPPSTLGFVNRCKRKEPNNSETQRPVYNERDSLKSAAYESNGFTQHKSYGTDMNSKKDPNRYSACCDVDIREGNNNNGKKFIRARATGLDSKTLEAESSDSFNVRKMSLTCSLKGSGTQVTLQRSSSAASSLVNLGTYEADESSWRRARYFLLVYIAASTCLAITTQLWPSQSASHAVTEDPDSGHFSAVAAVSLHAKPERPGLVTHESFRHGQHRKAFDSRIEEGGQYEVVMPPRGNNIDCVDSGSPDGPGGAWWAVLLLCSSLVVMLVSGLCIAKQPQNRTPLHFKAPYVPLVPLLALAGNMLLLAALPVVSWSRFALWTLAGLVIYFGYSQRNSRHKQHDEQDVVLFDISQLPSHGDDPTT</sequence>